<dbReference type="PROSITE" id="PS51782">
    <property type="entry name" value="LYSM"/>
    <property type="match status" value="1"/>
</dbReference>
<feature type="compositionally biased region" description="Low complexity" evidence="1">
    <location>
        <begin position="40"/>
        <end position="50"/>
    </location>
</feature>
<feature type="region of interest" description="Disordered" evidence="1">
    <location>
        <begin position="852"/>
        <end position="877"/>
    </location>
</feature>
<feature type="region of interest" description="Disordered" evidence="1">
    <location>
        <begin position="321"/>
        <end position="354"/>
    </location>
</feature>
<feature type="compositionally biased region" description="Basic and acidic residues" evidence="1">
    <location>
        <begin position="338"/>
        <end position="349"/>
    </location>
</feature>
<proteinExistence type="predicted"/>
<dbReference type="Pfam" id="PF10358">
    <property type="entry name" value="NT-C2"/>
    <property type="match status" value="1"/>
</dbReference>
<gene>
    <name evidence="4" type="ORF">Gogos_001369</name>
</gene>
<feature type="compositionally biased region" description="Polar residues" evidence="1">
    <location>
        <begin position="868"/>
        <end position="877"/>
    </location>
</feature>
<feature type="domain" description="LysM" evidence="2">
    <location>
        <begin position="1174"/>
        <end position="1222"/>
    </location>
</feature>
<sequence length="1223" mass="133992">MMLSKAEARKKNGGNSSNGKLLNEIESMSKALYLDKNRSSNSFSAFNSRSKPTRKTNLPEPKSTVKNSNEDPLLKEKKSVWNWKPLKVFSNVRNRRFNCCFSLEVHSIECLPVSFNDLSLFVHWKRRDGDLTTRPSKVFNGTAEFGEKLTYTCSIYGVRSGLSAKYEAKHCMLFASLLGTPDFDLGKHRVDLTRLLPLTLEELEEEKSTGKWTTSFKLSGKAKGATMNVSFGYMVVGDNSVLLKSNQHRAELSHIKQNNQSTGKAVAGFDHVDLDTTRCVESLSSLVNTRPFGSSPVVEEIKDLHEVLSVPKPQLDVKNTVDQKLDEEKPNASAASKPEPDVLNEHFEPIRPPTSLASESINEYIEKETEDNDFSVDEKGIGLSSEEQARSEEVTFVATLSTIENPEVVEINPGMGVNFEECSQLHPSNQGEARSEEGTLMATLSTVENPQVVEINPGVGENFEECSQLHPSNQGEARSEEVSLAATLSTVETPQVDEINPGMGENFEECSQLHPSNQGDMLVVQDRSSEEDEQCSNESLMRELDLALDGITNLGEALASSPGLEDPEDYMDNKGDYKAESLGLDEATESIATDFLNMLGIDHSLLGLSSESEPESPRERLLRQFEKDTLASGCSLFDFDMADEEELESGFDTSTASSWGSLTESFDLSSFIQDAEQEYQKETGGRNKTRAKVLEDLETEALMREWGLNEKAFQQSPSGSSVGLGSPVDLPPEDPLELPPLGDGLGPFLQTKNGGFLRSMNPSLFQDAKSGGNLIMQVSNPVVVPAEMGSGIMDILQQLASVGIEKLSMQANKLMPLEDITGKTMEQVAWEAAPALEGPERQCSLQHDFEVGEDMSSREKKVKRRSPRPSSIDINSTSVNEMGSDYVALEDLAPLAMDKIEALSMEGLRIQSGMSDEDAPSNISAQSIGEISALQGKGFGISGSLGLDGTAGLQLLDIKDIGDNVDGLMGLSLTLDEWMRLDSGDIGDEDQISERTSKILAAHHATSLDSILRGSKGEKKRGKKCGLLGNNFTVALMVQLRDPIRNYEPVGAPMLALIQVERVFVPPKPKMYATVSALSNDNQDDDDSEAATKEKVKPEEMKEEKASQEEGIPQYRITDVHVAGLKTEPGKKKLWGSTTQQQSGSRWLLANGMGKSNKHPLLKSKPGFKSSTPSTTKVQPGDTLWSISSRIHGTGAKWKELAALNPHIRNPNVILPNETIRYR</sequence>
<dbReference type="Proteomes" id="UP000593579">
    <property type="component" value="Unassembled WGS sequence"/>
</dbReference>
<feature type="compositionally biased region" description="Basic and acidic residues" evidence="1">
    <location>
        <begin position="1"/>
        <end position="10"/>
    </location>
</feature>
<name>A0A7J9CVX6_GOSGO</name>
<dbReference type="InterPro" id="IPR019448">
    <property type="entry name" value="NT-C2"/>
</dbReference>
<dbReference type="CDD" id="cd00118">
    <property type="entry name" value="LysM"/>
    <property type="match status" value="1"/>
</dbReference>
<dbReference type="PROSITE" id="PS51840">
    <property type="entry name" value="C2_NT"/>
    <property type="match status" value="1"/>
</dbReference>
<dbReference type="InterPro" id="IPR036779">
    <property type="entry name" value="LysM_dom_sf"/>
</dbReference>
<comment type="caution">
    <text evidence="4">The sequence shown here is derived from an EMBL/GenBank/DDBJ whole genome shotgun (WGS) entry which is preliminary data.</text>
</comment>
<dbReference type="OrthoDB" id="2019483at2759"/>
<feature type="region of interest" description="Disordered" evidence="1">
    <location>
        <begin position="1159"/>
        <end position="1180"/>
    </location>
</feature>
<dbReference type="InterPro" id="IPR048972">
    <property type="entry name" value="PMI1_PMIR1-2_C"/>
</dbReference>
<dbReference type="Gene3D" id="3.10.350.10">
    <property type="entry name" value="LysM domain"/>
    <property type="match status" value="1"/>
</dbReference>
<evidence type="ECO:0008006" key="6">
    <source>
        <dbReference type="Google" id="ProtNLM"/>
    </source>
</evidence>
<evidence type="ECO:0000259" key="3">
    <source>
        <dbReference type="PROSITE" id="PS51840"/>
    </source>
</evidence>
<reference evidence="4 5" key="1">
    <citation type="journal article" date="2019" name="Genome Biol. Evol.">
        <title>Insights into the evolution of the New World diploid cottons (Gossypium, subgenus Houzingenia) based on genome sequencing.</title>
        <authorList>
            <person name="Grover C.E."/>
            <person name="Arick M.A. 2nd"/>
            <person name="Thrash A."/>
            <person name="Conover J.L."/>
            <person name="Sanders W.S."/>
            <person name="Peterson D.G."/>
            <person name="Frelichowski J.E."/>
            <person name="Scheffler J.A."/>
            <person name="Scheffler B.E."/>
            <person name="Wendel J.F."/>
        </authorList>
    </citation>
    <scope>NUCLEOTIDE SEQUENCE [LARGE SCALE GENOMIC DNA]</scope>
    <source>
        <strain evidence="4">5</strain>
        <tissue evidence="4">Leaf</tissue>
    </source>
</reference>
<dbReference type="EMBL" id="JABEZY010000013">
    <property type="protein sequence ID" value="MBA0752541.1"/>
    <property type="molecule type" value="Genomic_DNA"/>
</dbReference>
<feature type="compositionally biased region" description="Low complexity" evidence="1">
    <location>
        <begin position="13"/>
        <end position="22"/>
    </location>
</feature>
<accession>A0A7J9CVX6</accession>
<feature type="compositionally biased region" description="Polar residues" evidence="1">
    <location>
        <begin position="1169"/>
        <end position="1178"/>
    </location>
</feature>
<dbReference type="SUPFAM" id="SSF54106">
    <property type="entry name" value="LysM domain"/>
    <property type="match status" value="1"/>
</dbReference>
<feature type="compositionally biased region" description="Basic and acidic residues" evidence="1">
    <location>
        <begin position="1090"/>
        <end position="1108"/>
    </location>
</feature>
<evidence type="ECO:0000313" key="5">
    <source>
        <dbReference type="Proteomes" id="UP000593579"/>
    </source>
</evidence>
<keyword evidence="5" id="KW-1185">Reference proteome</keyword>
<dbReference type="SMART" id="SM00257">
    <property type="entry name" value="LysM"/>
    <property type="match status" value="1"/>
</dbReference>
<feature type="compositionally biased region" description="Basic and acidic residues" evidence="1">
    <location>
        <begin position="321"/>
        <end position="330"/>
    </location>
</feature>
<evidence type="ECO:0000259" key="2">
    <source>
        <dbReference type="PROSITE" id="PS51782"/>
    </source>
</evidence>
<dbReference type="AlphaFoldDB" id="A0A7J9CVX6"/>
<evidence type="ECO:0000256" key="1">
    <source>
        <dbReference type="SAM" id="MobiDB-lite"/>
    </source>
</evidence>
<feature type="region of interest" description="Disordered" evidence="1">
    <location>
        <begin position="1077"/>
        <end position="1113"/>
    </location>
</feature>
<feature type="domain" description="C2 NT-type" evidence="3">
    <location>
        <begin position="89"/>
        <end position="235"/>
    </location>
</feature>
<evidence type="ECO:0000313" key="4">
    <source>
        <dbReference type="EMBL" id="MBA0752541.1"/>
    </source>
</evidence>
<organism evidence="4 5">
    <name type="scientific">Gossypium gossypioides</name>
    <name type="common">Mexican cotton</name>
    <name type="synonym">Selera gossypioides</name>
    <dbReference type="NCBI Taxonomy" id="34282"/>
    <lineage>
        <taxon>Eukaryota</taxon>
        <taxon>Viridiplantae</taxon>
        <taxon>Streptophyta</taxon>
        <taxon>Embryophyta</taxon>
        <taxon>Tracheophyta</taxon>
        <taxon>Spermatophyta</taxon>
        <taxon>Magnoliopsida</taxon>
        <taxon>eudicotyledons</taxon>
        <taxon>Gunneridae</taxon>
        <taxon>Pentapetalae</taxon>
        <taxon>rosids</taxon>
        <taxon>malvids</taxon>
        <taxon>Malvales</taxon>
        <taxon>Malvaceae</taxon>
        <taxon>Malvoideae</taxon>
        <taxon>Gossypium</taxon>
    </lineage>
</organism>
<dbReference type="Pfam" id="PF01476">
    <property type="entry name" value="LysM"/>
    <property type="match status" value="1"/>
</dbReference>
<dbReference type="PANTHER" id="PTHR33414">
    <property type="entry name" value="PROTEIN PLASTID MOVEMENT IMPAIRED 1-RELATED 1"/>
    <property type="match status" value="1"/>
</dbReference>
<dbReference type="PANTHER" id="PTHR33414:SF1">
    <property type="entry name" value="PROTEIN PLASTID MOVEMENT IMPAIRED 1-RELATED 1"/>
    <property type="match status" value="1"/>
</dbReference>
<dbReference type="Pfam" id="PF21745">
    <property type="entry name" value="PMI1_PMIR1-2_C"/>
    <property type="match status" value="1"/>
</dbReference>
<feature type="region of interest" description="Disordered" evidence="1">
    <location>
        <begin position="40"/>
        <end position="71"/>
    </location>
</feature>
<dbReference type="InterPro" id="IPR039614">
    <property type="entry name" value="PMI1-like"/>
</dbReference>
<feature type="region of interest" description="Disordered" evidence="1">
    <location>
        <begin position="1"/>
        <end position="22"/>
    </location>
</feature>
<protein>
    <recommendedName>
        <fullName evidence="6">Protein PLASTID MOVEMENT IMPAIRED 1-RELATED 1-like</fullName>
    </recommendedName>
</protein>
<dbReference type="InterPro" id="IPR018392">
    <property type="entry name" value="LysM"/>
</dbReference>